<feature type="compositionally biased region" description="Basic and acidic residues" evidence="1">
    <location>
        <begin position="34"/>
        <end position="43"/>
    </location>
</feature>
<accession>A0ABX1SQQ7</accession>
<feature type="compositionally biased region" description="Basic and acidic residues" evidence="1">
    <location>
        <begin position="320"/>
        <end position="336"/>
    </location>
</feature>
<gene>
    <name evidence="3" type="ORF">HHM24_04270</name>
</gene>
<keyword evidence="2" id="KW-0812">Transmembrane</keyword>
<protein>
    <submittedName>
        <fullName evidence="3">DUF443 domain-containing protein</fullName>
    </submittedName>
</protein>
<feature type="compositionally biased region" description="Basic and acidic residues" evidence="1">
    <location>
        <begin position="51"/>
        <end position="83"/>
    </location>
</feature>
<feature type="region of interest" description="Disordered" evidence="1">
    <location>
        <begin position="314"/>
        <end position="352"/>
    </location>
</feature>
<keyword evidence="4" id="KW-1185">Reference proteome</keyword>
<feature type="transmembrane region" description="Helical" evidence="2">
    <location>
        <begin position="6"/>
        <end position="26"/>
    </location>
</feature>
<sequence>MKKSTIISIVVALLAIILVAVLIFSISHRHKKPIEKEGEDKNSHQSSQKTITDKLPDDLKKYREKKPVSNEETNPKEANKEGLDLNADNKVLVQTDSNNAEKIKECMVKWNHALGENVFIPAKANGRTDLLVQDDETKIPVDIFRNTKMGEDMPQDYMTRVVPTTDRRIMILDNFNTRNKSEFNNALEDELNQSLGHTIGITKDTESIRKMLSSDEGRKQLQDEFKKVKDRKLYNEGLTPNSKEADGMNSTYNKTYTTWTNFKNIIGHLPRFKGHDDKLKKEINSTDGTLYGKEATQKGKAINQALQDSMKQMDKGGTYKHTDATYRDDKEKHDGHQTVANSPSTMGDDNDFINLTRDYAGGE</sequence>
<keyword evidence="2" id="KW-0472">Membrane</keyword>
<evidence type="ECO:0000256" key="2">
    <source>
        <dbReference type="SAM" id="Phobius"/>
    </source>
</evidence>
<keyword evidence="2" id="KW-1133">Transmembrane helix</keyword>
<comment type="caution">
    <text evidence="3">The sequence shown here is derived from an EMBL/GenBank/DDBJ whole genome shotgun (WGS) entry which is preliminary data.</text>
</comment>
<proteinExistence type="predicted"/>
<feature type="region of interest" description="Disordered" evidence="1">
    <location>
        <begin position="34"/>
        <end position="87"/>
    </location>
</feature>
<dbReference type="RefSeq" id="WP_168992929.1">
    <property type="nucleotide sequence ID" value="NZ_JABBMI010000055.1"/>
</dbReference>
<organism evidence="3 4">
    <name type="scientific">Staphylococcus capitis</name>
    <dbReference type="NCBI Taxonomy" id="29388"/>
    <lineage>
        <taxon>Bacteria</taxon>
        <taxon>Bacillati</taxon>
        <taxon>Bacillota</taxon>
        <taxon>Bacilli</taxon>
        <taxon>Bacillales</taxon>
        <taxon>Staphylococcaceae</taxon>
        <taxon>Staphylococcus</taxon>
    </lineage>
</organism>
<dbReference type="Proteomes" id="UP000538955">
    <property type="component" value="Unassembled WGS sequence"/>
</dbReference>
<feature type="compositionally biased region" description="Polar residues" evidence="1">
    <location>
        <begin position="338"/>
        <end position="347"/>
    </location>
</feature>
<name>A0ABX1SQQ7_STACP</name>
<evidence type="ECO:0000313" key="4">
    <source>
        <dbReference type="Proteomes" id="UP000538955"/>
    </source>
</evidence>
<evidence type="ECO:0000256" key="1">
    <source>
        <dbReference type="SAM" id="MobiDB-lite"/>
    </source>
</evidence>
<reference evidence="3 4" key="1">
    <citation type="submission" date="2020-04" db="EMBL/GenBank/DDBJ databases">
        <title>The Epidemiology and Molecular Characteristics of Linezolid-Resistant Staphylococcus capitis in Huashan Hospital, Shanghai.</title>
        <authorList>
            <person name="Ding L."/>
            <person name="Li P."/>
            <person name="Yang Y."/>
            <person name="Lin D."/>
            <person name="Xu X."/>
        </authorList>
    </citation>
    <scope>NUCLEOTIDE SEQUENCE [LARGE SCALE GENOMIC DNA]</scope>
    <source>
        <strain evidence="3 4">17-84</strain>
    </source>
</reference>
<evidence type="ECO:0000313" key="3">
    <source>
        <dbReference type="EMBL" id="NMK53967.1"/>
    </source>
</evidence>
<dbReference type="EMBL" id="JABBMI010000055">
    <property type="protein sequence ID" value="NMK53967.1"/>
    <property type="molecule type" value="Genomic_DNA"/>
</dbReference>